<feature type="compositionally biased region" description="Polar residues" evidence="1">
    <location>
        <begin position="98"/>
        <end position="114"/>
    </location>
</feature>
<dbReference type="RefSeq" id="XP_022670758.1">
    <property type="nucleotide sequence ID" value="XM_022815023.1"/>
</dbReference>
<evidence type="ECO:0000256" key="1">
    <source>
        <dbReference type="SAM" id="MobiDB-lite"/>
    </source>
</evidence>
<dbReference type="AlphaFoldDB" id="A0A7M7KR73"/>
<keyword evidence="3" id="KW-1185">Reference proteome</keyword>
<accession>A0A7M7KR73</accession>
<feature type="region of interest" description="Disordered" evidence="1">
    <location>
        <begin position="79"/>
        <end position="120"/>
    </location>
</feature>
<organism evidence="2 3">
    <name type="scientific">Varroa destructor</name>
    <name type="common">Honeybee mite</name>
    <dbReference type="NCBI Taxonomy" id="109461"/>
    <lineage>
        <taxon>Eukaryota</taxon>
        <taxon>Metazoa</taxon>
        <taxon>Ecdysozoa</taxon>
        <taxon>Arthropoda</taxon>
        <taxon>Chelicerata</taxon>
        <taxon>Arachnida</taxon>
        <taxon>Acari</taxon>
        <taxon>Parasitiformes</taxon>
        <taxon>Mesostigmata</taxon>
        <taxon>Gamasina</taxon>
        <taxon>Dermanyssoidea</taxon>
        <taxon>Varroidae</taxon>
        <taxon>Varroa</taxon>
    </lineage>
</organism>
<dbReference type="InParanoid" id="A0A7M7KR73"/>
<dbReference type="KEGG" id="vde:111254317"/>
<evidence type="ECO:0000313" key="2">
    <source>
        <dbReference type="EnsemblMetazoa" id="XP_022670758"/>
    </source>
</evidence>
<protein>
    <submittedName>
        <fullName evidence="2">Uncharacterized protein</fullName>
    </submittedName>
</protein>
<proteinExistence type="predicted"/>
<name>A0A7M7KR73_VARDE</name>
<evidence type="ECO:0000313" key="3">
    <source>
        <dbReference type="Proteomes" id="UP000594260"/>
    </source>
</evidence>
<reference evidence="2" key="1">
    <citation type="submission" date="2021-01" db="UniProtKB">
        <authorList>
            <consortium name="EnsemblMetazoa"/>
        </authorList>
    </citation>
    <scope>IDENTIFICATION</scope>
</reference>
<dbReference type="GeneID" id="111254317"/>
<dbReference type="EnsemblMetazoa" id="XM_022815023">
    <property type="protein sequence ID" value="XP_022670758"/>
    <property type="gene ID" value="LOC111254317"/>
</dbReference>
<sequence length="120" mass="13135">MLALCSPILDPLICCGCHLCRRRGGQHRSEGYVGTYGRCFRRLALSTKRGLTTSAFEVKPAHMSSSSADAGTRVKVTGPAVRPRFDMHTANPKRIPSSFGSSSRIQRRQNSLEQSVWGGL</sequence>
<dbReference type="Proteomes" id="UP000594260">
    <property type="component" value="Unplaced"/>
</dbReference>